<evidence type="ECO:0000313" key="3">
    <source>
        <dbReference type="Proteomes" id="UP000261174"/>
    </source>
</evidence>
<dbReference type="InterPro" id="IPR016181">
    <property type="entry name" value="Acyl_CoA_acyltransferase"/>
</dbReference>
<dbReference type="PANTHER" id="PTHR43415:SF3">
    <property type="entry name" value="GNAT-FAMILY ACETYLTRANSFERASE"/>
    <property type="match status" value="1"/>
</dbReference>
<organism evidence="2 3">
    <name type="scientific">Chitinophaga silvisoli</name>
    <dbReference type="NCBI Taxonomy" id="2291814"/>
    <lineage>
        <taxon>Bacteria</taxon>
        <taxon>Pseudomonadati</taxon>
        <taxon>Bacteroidota</taxon>
        <taxon>Chitinophagia</taxon>
        <taxon>Chitinophagales</taxon>
        <taxon>Chitinophagaceae</taxon>
        <taxon>Chitinophaga</taxon>
    </lineage>
</organism>
<feature type="domain" description="N-acetyltransferase" evidence="1">
    <location>
        <begin position="33"/>
        <end position="201"/>
    </location>
</feature>
<gene>
    <name evidence="2" type="ORF">DXN04_06810</name>
</gene>
<evidence type="ECO:0000313" key="2">
    <source>
        <dbReference type="EMBL" id="RFM35102.1"/>
    </source>
</evidence>
<dbReference type="Proteomes" id="UP000261174">
    <property type="component" value="Unassembled WGS sequence"/>
</dbReference>
<sequence length="203" mass="23537">MRWPFFMSRNILAPFLITFVSNMQHFLPNGQTLEIRQAVPDDAPVLLSYFRQLISETDFLLYTREDAASWTVEDERDFIHSFSNHTKDLLLLAFAGHQPVGTLSIRQNTFSKEAHLCNLGIGVLHSYWNMGIGRRMMTAATRWAEQHPQLEIIQLSVLANNERAIQLYRNFGFMEYGRMQKGIRQPDGSYVDNILMSKRVKPL</sequence>
<dbReference type="PANTHER" id="PTHR43415">
    <property type="entry name" value="SPERMIDINE N(1)-ACETYLTRANSFERASE"/>
    <property type="match status" value="1"/>
</dbReference>
<dbReference type="Gene3D" id="3.40.630.30">
    <property type="match status" value="1"/>
</dbReference>
<dbReference type="GO" id="GO:0016747">
    <property type="term" value="F:acyltransferase activity, transferring groups other than amino-acyl groups"/>
    <property type="evidence" value="ECO:0007669"/>
    <property type="project" value="InterPro"/>
</dbReference>
<keyword evidence="2" id="KW-0808">Transferase</keyword>
<protein>
    <submittedName>
        <fullName evidence="2">GNAT family N-acetyltransferase</fullName>
    </submittedName>
</protein>
<proteinExistence type="predicted"/>
<accession>A0A3E1P4K0</accession>
<dbReference type="CDD" id="cd04301">
    <property type="entry name" value="NAT_SF"/>
    <property type="match status" value="1"/>
</dbReference>
<keyword evidence="3" id="KW-1185">Reference proteome</keyword>
<name>A0A3E1P4K0_9BACT</name>
<dbReference type="Pfam" id="PF00583">
    <property type="entry name" value="Acetyltransf_1"/>
    <property type="match status" value="1"/>
</dbReference>
<dbReference type="SUPFAM" id="SSF55729">
    <property type="entry name" value="Acyl-CoA N-acyltransferases (Nat)"/>
    <property type="match status" value="1"/>
</dbReference>
<dbReference type="PROSITE" id="PS51186">
    <property type="entry name" value="GNAT"/>
    <property type="match status" value="1"/>
</dbReference>
<dbReference type="InterPro" id="IPR000182">
    <property type="entry name" value="GNAT_dom"/>
</dbReference>
<reference evidence="2 3" key="1">
    <citation type="submission" date="2018-08" db="EMBL/GenBank/DDBJ databases">
        <title>Chitinophaga sp. K20C18050901, a novel bacterium isolated from forest soil.</title>
        <authorList>
            <person name="Wang C."/>
        </authorList>
    </citation>
    <scope>NUCLEOTIDE SEQUENCE [LARGE SCALE GENOMIC DNA]</scope>
    <source>
        <strain evidence="2 3">K20C18050901</strain>
    </source>
</reference>
<dbReference type="EMBL" id="QTJV01000002">
    <property type="protein sequence ID" value="RFM35102.1"/>
    <property type="molecule type" value="Genomic_DNA"/>
</dbReference>
<dbReference type="AlphaFoldDB" id="A0A3E1P4K0"/>
<evidence type="ECO:0000259" key="1">
    <source>
        <dbReference type="PROSITE" id="PS51186"/>
    </source>
</evidence>
<comment type="caution">
    <text evidence="2">The sequence shown here is derived from an EMBL/GenBank/DDBJ whole genome shotgun (WGS) entry which is preliminary data.</text>
</comment>